<dbReference type="EMBL" id="JAGTXO010000001">
    <property type="protein sequence ID" value="KAG8470126.1"/>
    <property type="molecule type" value="Genomic_DNA"/>
</dbReference>
<protein>
    <submittedName>
        <fullName evidence="2">Uncharacterized protein</fullName>
    </submittedName>
</protein>
<accession>A0A8J5XJ72</accession>
<evidence type="ECO:0000313" key="2">
    <source>
        <dbReference type="EMBL" id="KAG8470126.1"/>
    </source>
</evidence>
<comment type="caution">
    <text evidence="2">The sequence shown here is derived from an EMBL/GenBank/DDBJ whole genome shotgun (WGS) entry which is preliminary data.</text>
</comment>
<organism evidence="2 3">
    <name type="scientific">Diacronema lutheri</name>
    <name type="common">Unicellular marine alga</name>
    <name type="synonym">Monochrysis lutheri</name>
    <dbReference type="NCBI Taxonomy" id="2081491"/>
    <lineage>
        <taxon>Eukaryota</taxon>
        <taxon>Haptista</taxon>
        <taxon>Haptophyta</taxon>
        <taxon>Pavlovophyceae</taxon>
        <taxon>Pavlovales</taxon>
        <taxon>Pavlovaceae</taxon>
        <taxon>Diacronema</taxon>
    </lineage>
</organism>
<dbReference type="OrthoDB" id="10560941at2759"/>
<keyword evidence="3" id="KW-1185">Reference proteome</keyword>
<evidence type="ECO:0000313" key="3">
    <source>
        <dbReference type="Proteomes" id="UP000751190"/>
    </source>
</evidence>
<dbReference type="Proteomes" id="UP000751190">
    <property type="component" value="Unassembled WGS sequence"/>
</dbReference>
<keyword evidence="1" id="KW-1133">Transmembrane helix</keyword>
<feature type="transmembrane region" description="Helical" evidence="1">
    <location>
        <begin position="184"/>
        <end position="208"/>
    </location>
</feature>
<name>A0A8J5XJ72_DIALT</name>
<keyword evidence="1" id="KW-0472">Membrane</keyword>
<gene>
    <name evidence="2" type="ORF">KFE25_008547</name>
</gene>
<evidence type="ECO:0000256" key="1">
    <source>
        <dbReference type="SAM" id="Phobius"/>
    </source>
</evidence>
<proteinExistence type="predicted"/>
<sequence>MGRVQQSTFAGHAWALRDKATAELLVAFTATAERAQVVVVGAAAAAAAATAAAAAAAAAGAEGTPAATVAPGTPTRALAPAEWRGEGVRFVRGAGGGGFWRELDDAGREATVLEQLEAHYATAWLWWLSMLWERFNRLDANQQALLGSLAFVASAQQHQLPAVPWPARWLALCRRLRWPPSTSLMLAVLLAGALVAALAPVMSGHVLLRDVQSGQLFRLTQSAALAASGRPSAAWRQVARGGWARAPAELALSRAHQLSHAAFVACVAAAGARLAYQLQ</sequence>
<reference evidence="2" key="1">
    <citation type="submission" date="2021-05" db="EMBL/GenBank/DDBJ databases">
        <title>The genome of the haptophyte Pavlova lutheri (Diacronema luteri, Pavlovales) - a model for lipid biosynthesis in eukaryotic algae.</title>
        <authorList>
            <person name="Hulatt C.J."/>
            <person name="Posewitz M.C."/>
        </authorList>
    </citation>
    <scope>NUCLEOTIDE SEQUENCE</scope>
    <source>
        <strain evidence="2">NIVA-4/92</strain>
    </source>
</reference>
<dbReference type="AlphaFoldDB" id="A0A8J5XJ72"/>
<keyword evidence="1" id="KW-0812">Transmembrane</keyword>